<evidence type="ECO:0000259" key="5">
    <source>
        <dbReference type="PROSITE" id="PS50931"/>
    </source>
</evidence>
<feature type="domain" description="HTH lysR-type" evidence="5">
    <location>
        <begin position="4"/>
        <end position="61"/>
    </location>
</feature>
<keyword evidence="4" id="KW-0804">Transcription</keyword>
<evidence type="ECO:0000256" key="2">
    <source>
        <dbReference type="ARBA" id="ARBA00023015"/>
    </source>
</evidence>
<dbReference type="InterPro" id="IPR000847">
    <property type="entry name" value="LysR_HTH_N"/>
</dbReference>
<dbReference type="SUPFAM" id="SSF46785">
    <property type="entry name" value="Winged helix' DNA-binding domain"/>
    <property type="match status" value="1"/>
</dbReference>
<dbReference type="PROSITE" id="PS50931">
    <property type="entry name" value="HTH_LYSR"/>
    <property type="match status" value="1"/>
</dbReference>
<keyword evidence="2" id="KW-0805">Transcription regulation</keyword>
<dbReference type="AlphaFoldDB" id="A0A1W1XR47"/>
<dbReference type="InterPro" id="IPR005119">
    <property type="entry name" value="LysR_subst-bd"/>
</dbReference>
<dbReference type="GO" id="GO:0003700">
    <property type="term" value="F:DNA-binding transcription factor activity"/>
    <property type="evidence" value="ECO:0007669"/>
    <property type="project" value="InterPro"/>
</dbReference>
<dbReference type="InterPro" id="IPR036390">
    <property type="entry name" value="WH_DNA-bd_sf"/>
</dbReference>
<dbReference type="EMBL" id="FWXD01000013">
    <property type="protein sequence ID" value="SMC26325.1"/>
    <property type="molecule type" value="Genomic_DNA"/>
</dbReference>
<comment type="similarity">
    <text evidence="1">Belongs to the LysR transcriptional regulatory family.</text>
</comment>
<evidence type="ECO:0000256" key="1">
    <source>
        <dbReference type="ARBA" id="ARBA00009437"/>
    </source>
</evidence>
<keyword evidence="3 6" id="KW-0238">DNA-binding</keyword>
<sequence length="302" mass="32731">MLRLSLEALQIIDAIARKGSFAAAAEETYRVPSAVTYTIKKLEDDLGVQLFDRSGHRARLTEAGQALLEDGRLLLRAANDIECRVKRVATGWETELRIALDVLLPVELLWPMLAEFDTLESGTRIRLSREALAGAWDALADNRADLVIGAANEAPAGGGYATHVFGEMNFVFAVAPHHPLASQPEPLPASLIREHRVVAIADSARTLLPRTVGILAGQPTLTVPDAAAKLSAQIAGLGCGYLLRSAAAPYLADGRLVEKVIQEARPEPRMHAAWRTSGTGKALRWWLDRLVQDETINAWLAG</sequence>
<dbReference type="PANTHER" id="PTHR30126:SF4">
    <property type="entry name" value="LYSR FAMILY TRANSCRIPTIONAL REGULATOR"/>
    <property type="match status" value="1"/>
</dbReference>
<evidence type="ECO:0000313" key="6">
    <source>
        <dbReference type="EMBL" id="SMC26325.1"/>
    </source>
</evidence>
<organism evidence="6 7">
    <name type="scientific">Andreprevotia lacus DSM 23236</name>
    <dbReference type="NCBI Taxonomy" id="1121001"/>
    <lineage>
        <taxon>Bacteria</taxon>
        <taxon>Pseudomonadati</taxon>
        <taxon>Pseudomonadota</taxon>
        <taxon>Betaproteobacteria</taxon>
        <taxon>Neisseriales</taxon>
        <taxon>Chitinibacteraceae</taxon>
        <taxon>Andreprevotia</taxon>
    </lineage>
</organism>
<proteinExistence type="inferred from homology"/>
<evidence type="ECO:0000256" key="4">
    <source>
        <dbReference type="ARBA" id="ARBA00023163"/>
    </source>
</evidence>
<dbReference type="Pfam" id="PF00126">
    <property type="entry name" value="HTH_1"/>
    <property type="match status" value="1"/>
</dbReference>
<dbReference type="PANTHER" id="PTHR30126">
    <property type="entry name" value="HTH-TYPE TRANSCRIPTIONAL REGULATOR"/>
    <property type="match status" value="1"/>
</dbReference>
<keyword evidence="7" id="KW-1185">Reference proteome</keyword>
<name>A0A1W1XR47_9NEIS</name>
<dbReference type="STRING" id="1121001.SAMN02745857_02452"/>
<evidence type="ECO:0000256" key="3">
    <source>
        <dbReference type="ARBA" id="ARBA00023125"/>
    </source>
</evidence>
<reference evidence="6 7" key="1">
    <citation type="submission" date="2017-04" db="EMBL/GenBank/DDBJ databases">
        <authorList>
            <person name="Afonso C.L."/>
            <person name="Miller P.J."/>
            <person name="Scott M.A."/>
            <person name="Spackman E."/>
            <person name="Goraichik I."/>
            <person name="Dimitrov K.M."/>
            <person name="Suarez D.L."/>
            <person name="Swayne D.E."/>
        </authorList>
    </citation>
    <scope>NUCLEOTIDE SEQUENCE [LARGE SCALE GENOMIC DNA]</scope>
    <source>
        <strain evidence="6 7">DSM 23236</strain>
    </source>
</reference>
<protein>
    <submittedName>
        <fullName evidence="6">DNA-binding transcriptional regulator, LysR family</fullName>
    </submittedName>
</protein>
<dbReference type="RefSeq" id="WP_084091089.1">
    <property type="nucleotide sequence ID" value="NZ_FWXD01000013.1"/>
</dbReference>
<dbReference type="InterPro" id="IPR036388">
    <property type="entry name" value="WH-like_DNA-bd_sf"/>
</dbReference>
<gene>
    <name evidence="6" type="ORF">SAMN02745857_02452</name>
</gene>
<dbReference type="Gene3D" id="3.40.190.290">
    <property type="match status" value="1"/>
</dbReference>
<evidence type="ECO:0000313" key="7">
    <source>
        <dbReference type="Proteomes" id="UP000192761"/>
    </source>
</evidence>
<accession>A0A1W1XR47</accession>
<dbReference type="GO" id="GO:0000976">
    <property type="term" value="F:transcription cis-regulatory region binding"/>
    <property type="evidence" value="ECO:0007669"/>
    <property type="project" value="TreeGrafter"/>
</dbReference>
<dbReference type="OrthoDB" id="5293066at2"/>
<dbReference type="SUPFAM" id="SSF53850">
    <property type="entry name" value="Periplasmic binding protein-like II"/>
    <property type="match status" value="1"/>
</dbReference>
<dbReference type="Proteomes" id="UP000192761">
    <property type="component" value="Unassembled WGS sequence"/>
</dbReference>
<dbReference type="Gene3D" id="1.10.10.10">
    <property type="entry name" value="Winged helix-like DNA-binding domain superfamily/Winged helix DNA-binding domain"/>
    <property type="match status" value="1"/>
</dbReference>
<dbReference type="Pfam" id="PF03466">
    <property type="entry name" value="LysR_substrate"/>
    <property type="match status" value="1"/>
</dbReference>